<proteinExistence type="inferred from homology"/>
<dbReference type="GO" id="GO:0033962">
    <property type="term" value="P:P-body assembly"/>
    <property type="evidence" value="ECO:0007669"/>
    <property type="project" value="TreeGrafter"/>
</dbReference>
<dbReference type="PANTHER" id="PTHR13586">
    <property type="entry name" value="SCD6 PROTEIN-RELATED"/>
    <property type="match status" value="1"/>
</dbReference>
<feature type="region of interest" description="Disordered" evidence="4">
    <location>
        <begin position="367"/>
        <end position="412"/>
    </location>
</feature>
<gene>
    <name evidence="7" type="ORF">FBUS_06187</name>
</gene>
<accession>A0A8E0S3D1</accession>
<dbReference type="OrthoDB" id="21539at2759"/>
<dbReference type="PROSITE" id="PS51513">
    <property type="entry name" value="FFD"/>
    <property type="match status" value="1"/>
</dbReference>
<feature type="domain" description="TFG box profile" evidence="6">
    <location>
        <begin position="330"/>
        <end position="350"/>
    </location>
</feature>
<evidence type="ECO:0000256" key="2">
    <source>
        <dbReference type="PROSITE-ProRule" id="PRU00846"/>
    </source>
</evidence>
<dbReference type="InterPro" id="IPR025761">
    <property type="entry name" value="FFD_box"/>
</dbReference>
<dbReference type="InterPro" id="IPR025768">
    <property type="entry name" value="TFG_box"/>
</dbReference>
<evidence type="ECO:0000256" key="4">
    <source>
        <dbReference type="SAM" id="MobiDB-lite"/>
    </source>
</evidence>
<dbReference type="InterPro" id="IPR019050">
    <property type="entry name" value="FDF_dom"/>
</dbReference>
<feature type="compositionally biased region" description="Polar residues" evidence="4">
    <location>
        <begin position="296"/>
        <end position="305"/>
    </location>
</feature>
<dbReference type="GO" id="GO:0003729">
    <property type="term" value="F:mRNA binding"/>
    <property type="evidence" value="ECO:0007669"/>
    <property type="project" value="TreeGrafter"/>
</dbReference>
<dbReference type="EMBL" id="LUCM01002745">
    <property type="protein sequence ID" value="KAA0196884.1"/>
    <property type="molecule type" value="Genomic_DNA"/>
</dbReference>
<feature type="compositionally biased region" description="Polar residues" evidence="4">
    <location>
        <begin position="138"/>
        <end position="167"/>
    </location>
</feature>
<evidence type="ECO:0000259" key="5">
    <source>
        <dbReference type="PROSITE" id="PS51513"/>
    </source>
</evidence>
<feature type="short sequence motif" description="FFD box" evidence="2">
    <location>
        <begin position="305"/>
        <end position="321"/>
    </location>
</feature>
<feature type="region of interest" description="Disordered" evidence="4">
    <location>
        <begin position="196"/>
        <end position="216"/>
    </location>
</feature>
<dbReference type="SMART" id="SM01271">
    <property type="entry name" value="LSM14"/>
    <property type="match status" value="1"/>
</dbReference>
<feature type="short sequence motif" description="TFG box" evidence="3">
    <location>
        <begin position="330"/>
        <end position="350"/>
    </location>
</feature>
<keyword evidence="8" id="KW-1185">Reference proteome</keyword>
<dbReference type="InterPro" id="IPR010920">
    <property type="entry name" value="LSM_dom_sf"/>
</dbReference>
<comment type="caution">
    <text evidence="7">The sequence shown here is derived from an EMBL/GenBank/DDBJ whole genome shotgun (WGS) entry which is preliminary data.</text>
</comment>
<dbReference type="Gene3D" id="2.30.30.100">
    <property type="match status" value="1"/>
</dbReference>
<evidence type="ECO:0000313" key="7">
    <source>
        <dbReference type="EMBL" id="KAA0196884.1"/>
    </source>
</evidence>
<dbReference type="SUPFAM" id="SSF50182">
    <property type="entry name" value="Sm-like ribonucleoproteins"/>
    <property type="match status" value="1"/>
</dbReference>
<dbReference type="Proteomes" id="UP000728185">
    <property type="component" value="Unassembled WGS sequence"/>
</dbReference>
<dbReference type="SMART" id="SM01199">
    <property type="entry name" value="FDF"/>
    <property type="match status" value="1"/>
</dbReference>
<dbReference type="AlphaFoldDB" id="A0A8E0S3D1"/>
<feature type="compositionally biased region" description="Polar residues" evidence="4">
    <location>
        <begin position="389"/>
        <end position="400"/>
    </location>
</feature>
<dbReference type="GO" id="GO:0034063">
    <property type="term" value="P:stress granule assembly"/>
    <property type="evidence" value="ECO:0007669"/>
    <property type="project" value="TreeGrafter"/>
</dbReference>
<dbReference type="PANTHER" id="PTHR13586:SF0">
    <property type="entry name" value="TRAILER HITCH, ISOFORM H"/>
    <property type="match status" value="1"/>
</dbReference>
<feature type="domain" description="FFD box profile" evidence="5">
    <location>
        <begin position="305"/>
        <end position="321"/>
    </location>
</feature>
<evidence type="ECO:0000256" key="1">
    <source>
        <dbReference type="ARBA" id="ARBA00010415"/>
    </source>
</evidence>
<evidence type="ECO:0000313" key="8">
    <source>
        <dbReference type="Proteomes" id="UP000728185"/>
    </source>
</evidence>
<name>A0A8E0S3D1_9TREM</name>
<organism evidence="7 8">
    <name type="scientific">Fasciolopsis buskii</name>
    <dbReference type="NCBI Taxonomy" id="27845"/>
    <lineage>
        <taxon>Eukaryota</taxon>
        <taxon>Metazoa</taxon>
        <taxon>Spiralia</taxon>
        <taxon>Lophotrochozoa</taxon>
        <taxon>Platyhelminthes</taxon>
        <taxon>Trematoda</taxon>
        <taxon>Digenea</taxon>
        <taxon>Plagiorchiida</taxon>
        <taxon>Echinostomata</taxon>
        <taxon>Echinostomatoidea</taxon>
        <taxon>Fasciolidae</taxon>
        <taxon>Fasciolopsis</taxon>
    </lineage>
</organism>
<reference evidence="7" key="1">
    <citation type="submission" date="2019-05" db="EMBL/GenBank/DDBJ databases">
        <title>Annotation for the trematode Fasciolopsis buski.</title>
        <authorList>
            <person name="Choi Y.-J."/>
        </authorList>
    </citation>
    <scope>NUCLEOTIDE SEQUENCE</scope>
    <source>
        <strain evidence="7">HT</strain>
        <tissue evidence="7">Whole worm</tissue>
    </source>
</reference>
<comment type="similarity">
    <text evidence="1">Belongs to the LSM14 family.</text>
</comment>
<feature type="region of interest" description="Disordered" evidence="4">
    <location>
        <begin position="281"/>
        <end position="305"/>
    </location>
</feature>
<protein>
    <submittedName>
        <fullName evidence="7">Uncharacterized protein</fullName>
    </submittedName>
</protein>
<feature type="compositionally biased region" description="Polar residues" evidence="4">
    <location>
        <begin position="64"/>
        <end position="80"/>
    </location>
</feature>
<dbReference type="InterPro" id="IPR025609">
    <property type="entry name" value="Lsm14-like_N"/>
</dbReference>
<evidence type="ECO:0000256" key="3">
    <source>
        <dbReference type="PROSITE-ProRule" id="PRU00869"/>
    </source>
</evidence>
<dbReference type="GO" id="GO:0000932">
    <property type="term" value="C:P-body"/>
    <property type="evidence" value="ECO:0007669"/>
    <property type="project" value="TreeGrafter"/>
</dbReference>
<feature type="region of interest" description="Disordered" evidence="4">
    <location>
        <begin position="55"/>
        <end position="173"/>
    </location>
</feature>
<dbReference type="PROSITE" id="PS51536">
    <property type="entry name" value="TFG"/>
    <property type="match status" value="1"/>
</dbReference>
<feature type="compositionally biased region" description="Low complexity" evidence="4">
    <location>
        <begin position="89"/>
        <end position="100"/>
    </location>
</feature>
<sequence>MSVSEISLIGCRISIISKAQIRYEGFLHSVDCDTPNEPVITLSKDNRSRDRLSLLTGATDGPIDTSQSVSRDGLSQQVNRPNPLAFHQPTGGTRPGPIGTLQSDSAQAADTRGPRPFGDGRSDGDVVGLPRKLDFFNRLTSTNPPEDSSTHRTILGSSPMFGSSQNWGHRDTSKTRNANISGTMFCGTPANLAQSSVSNQDGFRPRRGGFNNQWVGNQRGVRYSQGGYHRRGSRQGGNFGWSRVLPGLAATNEPTFSGEYDYEKANAELAVELEKISISVKSNSSVDGDANKDESGSSATEGDSACYNQSKSFFDTLSSEMMDKANGVNPQGMNRRDERLRNSATFGTAVTQLPRRGGYGQHRYGGAGGYSGYNYGQRKPNSGGYWRSGRNNSSPRTTAGHSVPMTAASNVT</sequence>
<evidence type="ECO:0000259" key="6">
    <source>
        <dbReference type="PROSITE" id="PS51536"/>
    </source>
</evidence>